<feature type="domain" description="Aminoglycoside phosphotransferase" evidence="1">
    <location>
        <begin position="44"/>
        <end position="275"/>
    </location>
</feature>
<evidence type="ECO:0000259" key="1">
    <source>
        <dbReference type="Pfam" id="PF01636"/>
    </source>
</evidence>
<dbReference type="PANTHER" id="PTHR47829">
    <property type="entry name" value="HYDROLASE, PUTATIVE (AFU_ORTHOLOGUE AFUA_1G12880)-RELATED"/>
    <property type="match status" value="1"/>
</dbReference>
<dbReference type="Pfam" id="PF01636">
    <property type="entry name" value="APH"/>
    <property type="match status" value="1"/>
</dbReference>
<gene>
    <name evidence="2" type="ORF">SAMIE_1015960</name>
</gene>
<dbReference type="Proteomes" id="UP000279959">
    <property type="component" value="Chromosome"/>
</dbReference>
<dbReference type="GO" id="GO:0016740">
    <property type="term" value="F:transferase activity"/>
    <property type="evidence" value="ECO:0007669"/>
    <property type="project" value="UniProtKB-KW"/>
</dbReference>
<sequence>MPAQMGTAAMAEAALVENALDVGKLTAWMEAHVPEFEGPIGLDKFAGGQSNPTFALDTATQHYVLRRKPAGALLASAHAVDREYRLLSALHPEGFPVPRPIALCEDDAVIGSAFYVMERIKGRTLWDGALPDETPAARRAIYVEMVETLARLHRFDPAQVGLADYGRPGNYFERQVARWSRQYRASQTEDVPEVEKLIEWLSRTVPEQSASTIIHGDYRLDNLIFDPSRPKVLAVIDWELSTIGDPLADFSYFAAHWLMPADGLAALGNVDLEAAGIPSLDEITDLYCQMSGRPRIANPHWYFAFNLFRIVGIVQGIRKRIIDGTASSLEAEKAAAKLVPMARLGWEQARLAGALEP</sequence>
<dbReference type="KEGG" id="sami:SAMIE_1015960"/>
<dbReference type="Gene3D" id="3.90.1200.10">
    <property type="match status" value="1"/>
</dbReference>
<dbReference type="InterPro" id="IPR002575">
    <property type="entry name" value="Aminoglycoside_PTrfase"/>
</dbReference>
<dbReference type="SUPFAM" id="SSF56112">
    <property type="entry name" value="Protein kinase-like (PK-like)"/>
    <property type="match status" value="1"/>
</dbReference>
<evidence type="ECO:0000313" key="3">
    <source>
        <dbReference type="Proteomes" id="UP000279959"/>
    </source>
</evidence>
<dbReference type="CDD" id="cd05154">
    <property type="entry name" value="ACAD10_11_N-like"/>
    <property type="match status" value="1"/>
</dbReference>
<proteinExistence type="predicted"/>
<reference evidence="2 3" key="1">
    <citation type="submission" date="2018-05" db="EMBL/GenBank/DDBJ databases">
        <title>Complete Genome Sequence of the Nonylphenol-Degrading Bacterium Sphingobium amiense DSM 16289T.</title>
        <authorList>
            <person name="Ootsuka M."/>
            <person name="Nishizawa T."/>
            <person name="Ohta H."/>
        </authorList>
    </citation>
    <scope>NUCLEOTIDE SEQUENCE [LARGE SCALE GENOMIC DNA]</scope>
    <source>
        <strain evidence="2 3">DSM 16289</strain>
    </source>
</reference>
<name>A0A494WC44_9SPHN</name>
<dbReference type="InterPro" id="IPR011009">
    <property type="entry name" value="Kinase-like_dom_sf"/>
</dbReference>
<dbReference type="InterPro" id="IPR052898">
    <property type="entry name" value="ACAD10-like"/>
</dbReference>
<dbReference type="PANTHER" id="PTHR47829:SF3">
    <property type="entry name" value="AMINOGLYCOSIDE PHOSPHOTRANSFERASE DOMAIN-CONTAINING PROTEIN"/>
    <property type="match status" value="1"/>
</dbReference>
<accession>A0A494WC44</accession>
<dbReference type="EMBL" id="AP018664">
    <property type="protein sequence ID" value="BBD98095.1"/>
    <property type="molecule type" value="Genomic_DNA"/>
</dbReference>
<keyword evidence="3" id="KW-1185">Reference proteome</keyword>
<dbReference type="Gene3D" id="3.30.200.20">
    <property type="entry name" value="Phosphorylase Kinase, domain 1"/>
    <property type="match status" value="1"/>
</dbReference>
<protein>
    <submittedName>
        <fullName evidence="2">Phosphotransferase family protein</fullName>
    </submittedName>
</protein>
<dbReference type="InterPro" id="IPR041726">
    <property type="entry name" value="ACAD10_11_N"/>
</dbReference>
<evidence type="ECO:0000313" key="2">
    <source>
        <dbReference type="EMBL" id="BBD98095.1"/>
    </source>
</evidence>
<organism evidence="2 3">
    <name type="scientific">Sphingobium amiense</name>
    <dbReference type="NCBI Taxonomy" id="135719"/>
    <lineage>
        <taxon>Bacteria</taxon>
        <taxon>Pseudomonadati</taxon>
        <taxon>Pseudomonadota</taxon>
        <taxon>Alphaproteobacteria</taxon>
        <taxon>Sphingomonadales</taxon>
        <taxon>Sphingomonadaceae</taxon>
        <taxon>Sphingobium</taxon>
    </lineage>
</organism>
<dbReference type="AlphaFoldDB" id="A0A494WC44"/>
<keyword evidence="2" id="KW-0808">Transferase</keyword>